<feature type="region of interest" description="Disordered" evidence="11">
    <location>
        <begin position="20"/>
        <end position="63"/>
    </location>
</feature>
<dbReference type="InterPro" id="IPR000157">
    <property type="entry name" value="TIR_dom"/>
</dbReference>
<dbReference type="PANTHER" id="PTHR22998:SF1">
    <property type="entry name" value="NAD(+) HYDROLASE SARM1"/>
    <property type="match status" value="1"/>
</dbReference>
<accession>A0A8R1DFI2</accession>
<dbReference type="GO" id="GO:0003953">
    <property type="term" value="F:NAD+ nucleosidase activity"/>
    <property type="evidence" value="ECO:0007669"/>
    <property type="project" value="InterPro"/>
</dbReference>
<dbReference type="InterPro" id="IPR001660">
    <property type="entry name" value="SAM"/>
</dbReference>
<dbReference type="FunFam" id="1.10.150.50:FF:000101">
    <property type="entry name" value="Sterile alpha and TIR motif-containing protein tir-1"/>
    <property type="match status" value="1"/>
</dbReference>
<evidence type="ECO:0000256" key="5">
    <source>
        <dbReference type="ARBA" id="ARBA00022588"/>
    </source>
</evidence>
<dbReference type="GO" id="GO:0019677">
    <property type="term" value="P:NAD+ catabolic process"/>
    <property type="evidence" value="ECO:0007669"/>
    <property type="project" value="UniProtKB-ARBA"/>
</dbReference>
<dbReference type="InterPro" id="IPR035897">
    <property type="entry name" value="Toll_tir_struct_dom_sf"/>
</dbReference>
<organism evidence="14 15">
    <name type="scientific">Caenorhabditis japonica</name>
    <dbReference type="NCBI Taxonomy" id="281687"/>
    <lineage>
        <taxon>Eukaryota</taxon>
        <taxon>Metazoa</taxon>
        <taxon>Ecdysozoa</taxon>
        <taxon>Nematoda</taxon>
        <taxon>Chromadorea</taxon>
        <taxon>Rhabditida</taxon>
        <taxon>Rhabditina</taxon>
        <taxon>Rhabditomorpha</taxon>
        <taxon>Rhabditoidea</taxon>
        <taxon>Rhabditidae</taxon>
        <taxon>Peloderinae</taxon>
        <taxon>Caenorhabditis</taxon>
    </lineage>
</organism>
<reference evidence="15" key="1">
    <citation type="submission" date="2010-08" db="EMBL/GenBank/DDBJ databases">
        <authorList>
            <consortium name="Caenorhabditis japonica Sequencing Consortium"/>
            <person name="Wilson R.K."/>
        </authorList>
    </citation>
    <scope>NUCLEOTIDE SEQUENCE [LARGE SCALE GENOMIC DNA]</scope>
    <source>
        <strain evidence="15">DF5081</strain>
    </source>
</reference>
<dbReference type="FunFam" id="1.10.150.50:FF:000043">
    <property type="entry name" value="Sterile alpha and TIR motif-containing 1"/>
    <property type="match status" value="1"/>
</dbReference>
<evidence type="ECO:0000256" key="7">
    <source>
        <dbReference type="ARBA" id="ARBA00022801"/>
    </source>
</evidence>
<dbReference type="PROSITE" id="PS50104">
    <property type="entry name" value="TIR"/>
    <property type="match status" value="1"/>
</dbReference>
<dbReference type="InterPro" id="IPR039184">
    <property type="entry name" value="SARM1"/>
</dbReference>
<feature type="compositionally biased region" description="Polar residues" evidence="11">
    <location>
        <begin position="528"/>
        <end position="537"/>
    </location>
</feature>
<sequence length="574" mass="64151">MSALVSSPMASFLSPMSVKPQVAVAPVPRSPPHCSSLPSSSSSDSSDSSPLLSPTLSRPSSLTDLPQLVEAKEMAFDEETPLINPSTSSSCADQSILARIPLHSSSPLPALKSPMKTSLKALPVKTALVIRPQMFLKDKNVHCERFRTSRTRRFFHPYAKEIGAIQALKEVASSPDEVAAKFASEALTVIGEEVPYKLAQQVPGWTCADVQYWVKKIGFEEYVEKFARQMVDGDLLLQLTENDLKHDVGMVSGLHRKRFLRELQTLKVAADYSSVDESNLDNFLMGLSPELSVYTYQMLTNGVNRSLLSSLTDEMMQNACGITNPIHRLKLTQAFENAKHPDDVEVAMLSKQIDVFISYRRSTGNQLASLIKVLLQLRGYRVFIDVDKLYAGKFDSSLLKNIQAAKHFILVLTPNSLDRLLNDDNCEDWVHKELKCAFDHQKNIIPIFDTAFEFPTKEDQIPNDIRMITKYNGVKWVHDYQDACMAKVVRFITGELNRTTPTAKEMPQITRKATSQRWQATNVIRTGTSSRSINSQRMEPPTPTFTPTGSQERASVRRKILSSVSTVSDHVPRS</sequence>
<dbReference type="Proteomes" id="UP000005237">
    <property type="component" value="Unassembled WGS sequence"/>
</dbReference>
<evidence type="ECO:0000256" key="6">
    <source>
        <dbReference type="ARBA" id="ARBA00022737"/>
    </source>
</evidence>
<dbReference type="CDD" id="cd09501">
    <property type="entry name" value="SAM_SARM1-like_repeat1"/>
    <property type="match status" value="1"/>
</dbReference>
<dbReference type="Gene3D" id="1.10.150.50">
    <property type="entry name" value="Transcription Factor, Ets-1"/>
    <property type="match status" value="2"/>
</dbReference>
<evidence type="ECO:0000259" key="13">
    <source>
        <dbReference type="PROSITE" id="PS50105"/>
    </source>
</evidence>
<dbReference type="GO" id="GO:0007165">
    <property type="term" value="P:signal transduction"/>
    <property type="evidence" value="ECO:0007669"/>
    <property type="project" value="InterPro"/>
</dbReference>
<feature type="domain" description="SAM" evidence="13">
    <location>
        <begin position="205"/>
        <end position="269"/>
    </location>
</feature>
<dbReference type="SMART" id="SM00454">
    <property type="entry name" value="SAM"/>
    <property type="match status" value="2"/>
</dbReference>
<comment type="similarity">
    <text evidence="2">Belongs to the SARM1 family.</text>
</comment>
<dbReference type="SUPFAM" id="SSF52200">
    <property type="entry name" value="Toll/Interleukin receptor TIR domain"/>
    <property type="match status" value="1"/>
</dbReference>
<dbReference type="GO" id="GO:0044297">
    <property type="term" value="C:cell body"/>
    <property type="evidence" value="ECO:0007669"/>
    <property type="project" value="UniProtKB-ARBA"/>
</dbReference>
<protein>
    <recommendedName>
        <fullName evidence="3">ADP-ribosyl cyclase/cyclic ADP-ribose hydrolase</fullName>
        <ecNumber evidence="3">3.2.2.6</ecNumber>
    </recommendedName>
</protein>
<evidence type="ECO:0000259" key="12">
    <source>
        <dbReference type="PROSITE" id="PS50104"/>
    </source>
</evidence>
<keyword evidence="7" id="KW-0378">Hydrolase</keyword>
<evidence type="ECO:0000256" key="9">
    <source>
        <dbReference type="ARBA" id="ARBA00023027"/>
    </source>
</evidence>
<dbReference type="SUPFAM" id="SSF47769">
    <property type="entry name" value="SAM/Pointed domain"/>
    <property type="match status" value="2"/>
</dbReference>
<dbReference type="GO" id="GO:0035591">
    <property type="term" value="F:signaling adaptor activity"/>
    <property type="evidence" value="ECO:0007669"/>
    <property type="project" value="InterPro"/>
</dbReference>
<feature type="compositionally biased region" description="Low complexity" evidence="11">
    <location>
        <begin position="32"/>
        <end position="63"/>
    </location>
</feature>
<dbReference type="PANTHER" id="PTHR22998">
    <property type="entry name" value="SARM1"/>
    <property type="match status" value="1"/>
</dbReference>
<dbReference type="GO" id="GO:0061809">
    <property type="term" value="F:NAD+ nucleosidase activity, cyclic ADP-ribose generating"/>
    <property type="evidence" value="ECO:0007669"/>
    <property type="project" value="UniProtKB-EC"/>
</dbReference>
<dbReference type="InterPro" id="IPR013761">
    <property type="entry name" value="SAM/pointed_sf"/>
</dbReference>
<keyword evidence="9" id="KW-0520">NAD</keyword>
<dbReference type="EC" id="3.2.2.6" evidence="3"/>
<evidence type="ECO:0000313" key="14">
    <source>
        <dbReference type="EnsemblMetazoa" id="CJA00676.1"/>
    </source>
</evidence>
<dbReference type="Pfam" id="PF07647">
    <property type="entry name" value="SAM_2"/>
    <property type="match status" value="1"/>
</dbReference>
<keyword evidence="5" id="KW-0399">Innate immunity</keyword>
<dbReference type="SMART" id="SM00255">
    <property type="entry name" value="TIR"/>
    <property type="match status" value="1"/>
</dbReference>
<keyword evidence="6" id="KW-0677">Repeat</keyword>
<dbReference type="GO" id="GO:0030425">
    <property type="term" value="C:dendrite"/>
    <property type="evidence" value="ECO:0007669"/>
    <property type="project" value="TreeGrafter"/>
</dbReference>
<dbReference type="GO" id="GO:0005737">
    <property type="term" value="C:cytoplasm"/>
    <property type="evidence" value="ECO:0007669"/>
    <property type="project" value="UniProtKB-SubCell"/>
</dbReference>
<dbReference type="Pfam" id="PF13676">
    <property type="entry name" value="TIR_2"/>
    <property type="match status" value="1"/>
</dbReference>
<evidence type="ECO:0000256" key="8">
    <source>
        <dbReference type="ARBA" id="ARBA00022859"/>
    </source>
</evidence>
<evidence type="ECO:0000256" key="4">
    <source>
        <dbReference type="ARBA" id="ARBA00022490"/>
    </source>
</evidence>
<dbReference type="OMA" id="AFDHQKN"/>
<dbReference type="GO" id="GO:0048678">
    <property type="term" value="P:response to axon injury"/>
    <property type="evidence" value="ECO:0007669"/>
    <property type="project" value="InterPro"/>
</dbReference>
<dbReference type="GO" id="GO:0034128">
    <property type="term" value="P:negative regulation of MyD88-independent toll-like receptor signaling pathway"/>
    <property type="evidence" value="ECO:0007669"/>
    <property type="project" value="InterPro"/>
</dbReference>
<evidence type="ECO:0000256" key="11">
    <source>
        <dbReference type="SAM" id="MobiDB-lite"/>
    </source>
</evidence>
<comment type="catalytic activity">
    <reaction evidence="10">
        <text>NAD(+) + H2O = ADP-D-ribose + nicotinamide + H(+)</text>
        <dbReference type="Rhea" id="RHEA:16301"/>
        <dbReference type="ChEBI" id="CHEBI:15377"/>
        <dbReference type="ChEBI" id="CHEBI:15378"/>
        <dbReference type="ChEBI" id="CHEBI:17154"/>
        <dbReference type="ChEBI" id="CHEBI:57540"/>
        <dbReference type="ChEBI" id="CHEBI:57967"/>
        <dbReference type="EC" id="3.2.2.6"/>
    </reaction>
    <physiologicalReaction direction="left-to-right" evidence="10">
        <dbReference type="Rhea" id="RHEA:16302"/>
    </physiologicalReaction>
</comment>
<dbReference type="CDD" id="cd09502">
    <property type="entry name" value="SAM_SARM1-like_repeat2"/>
    <property type="match status" value="1"/>
</dbReference>
<keyword evidence="4" id="KW-0963">Cytoplasm</keyword>
<dbReference type="PROSITE" id="PS50105">
    <property type="entry name" value="SAM_DOMAIN"/>
    <property type="match status" value="1"/>
</dbReference>
<feature type="domain" description="TIR" evidence="12">
    <location>
        <begin position="351"/>
        <end position="496"/>
    </location>
</feature>
<keyword evidence="8" id="KW-0391">Immunity</keyword>
<dbReference type="GO" id="GO:0045087">
    <property type="term" value="P:innate immune response"/>
    <property type="evidence" value="ECO:0007669"/>
    <property type="project" value="UniProtKB-KW"/>
</dbReference>
<name>A0A8R1DFI2_CAEJA</name>
<dbReference type="EnsemblMetazoa" id="CJA00676.1">
    <property type="protein sequence ID" value="CJA00676.1"/>
    <property type="gene ID" value="WBGene00119880"/>
</dbReference>
<comment type="subcellular location">
    <subcellularLocation>
        <location evidence="1">Cytoplasm</location>
    </subcellularLocation>
</comment>
<feature type="region of interest" description="Disordered" evidence="11">
    <location>
        <begin position="528"/>
        <end position="574"/>
    </location>
</feature>
<proteinExistence type="inferred from homology"/>
<reference evidence="14" key="2">
    <citation type="submission" date="2022-06" db="UniProtKB">
        <authorList>
            <consortium name="EnsemblMetazoa"/>
        </authorList>
    </citation>
    <scope>IDENTIFICATION</scope>
    <source>
        <strain evidence="14">DF5081</strain>
    </source>
</reference>
<dbReference type="AlphaFoldDB" id="A0A8R1DFI2"/>
<dbReference type="Gene3D" id="3.40.50.10140">
    <property type="entry name" value="Toll/interleukin-1 receptor homology (TIR) domain"/>
    <property type="match status" value="1"/>
</dbReference>
<evidence type="ECO:0000313" key="15">
    <source>
        <dbReference type="Proteomes" id="UP000005237"/>
    </source>
</evidence>
<dbReference type="FunFam" id="3.40.50.10140:FF:000023">
    <property type="entry name" value="Sterile alpha and TIR motif-containing protein tir-1"/>
    <property type="match status" value="1"/>
</dbReference>
<evidence type="ECO:0000256" key="1">
    <source>
        <dbReference type="ARBA" id="ARBA00004496"/>
    </source>
</evidence>
<dbReference type="Pfam" id="PF00536">
    <property type="entry name" value="SAM_1"/>
    <property type="match status" value="1"/>
</dbReference>
<evidence type="ECO:0000256" key="2">
    <source>
        <dbReference type="ARBA" id="ARBA00008291"/>
    </source>
</evidence>
<evidence type="ECO:0000256" key="10">
    <source>
        <dbReference type="ARBA" id="ARBA00047304"/>
    </source>
</evidence>
<evidence type="ECO:0000256" key="3">
    <source>
        <dbReference type="ARBA" id="ARBA00011982"/>
    </source>
</evidence>
<keyword evidence="15" id="KW-1185">Reference proteome</keyword>